<dbReference type="SMART" id="SM00320">
    <property type="entry name" value="WD40"/>
    <property type="match status" value="5"/>
</dbReference>
<dbReference type="Proteomes" id="UP001140510">
    <property type="component" value="Unassembled WGS sequence"/>
</dbReference>
<dbReference type="EMBL" id="JAPEVA010000062">
    <property type="protein sequence ID" value="KAJ4402385.1"/>
    <property type="molecule type" value="Genomic_DNA"/>
</dbReference>
<evidence type="ECO:0000256" key="1">
    <source>
        <dbReference type="ARBA" id="ARBA00009890"/>
    </source>
</evidence>
<dbReference type="Gene3D" id="2.130.10.10">
    <property type="entry name" value="YVTN repeat-like/Quinoprotein amine dehydrogenase"/>
    <property type="match status" value="1"/>
</dbReference>
<evidence type="ECO:0000313" key="7">
    <source>
        <dbReference type="Proteomes" id="UP001140510"/>
    </source>
</evidence>
<evidence type="ECO:0000256" key="5">
    <source>
        <dbReference type="SAM" id="MobiDB-lite"/>
    </source>
</evidence>
<dbReference type="Pfam" id="PF00400">
    <property type="entry name" value="WD40"/>
    <property type="match status" value="3"/>
</dbReference>
<feature type="compositionally biased region" description="Low complexity" evidence="5">
    <location>
        <begin position="381"/>
        <end position="392"/>
    </location>
</feature>
<reference evidence="6" key="1">
    <citation type="submission" date="2022-10" db="EMBL/GenBank/DDBJ databases">
        <title>Tapping the CABI collections for fungal endophytes: first genome assemblies for Collariella, Neodidymelliopsis, Ascochyta clinopodiicola, Didymella pomorum, Didymosphaeria variabile, Neocosmospora piperis and Neocucurbitaria cava.</title>
        <authorList>
            <person name="Hill R."/>
        </authorList>
    </citation>
    <scope>NUCLEOTIDE SEQUENCE</scope>
    <source>
        <strain evidence="6">IMI 355091</strain>
    </source>
</reference>
<evidence type="ECO:0000256" key="2">
    <source>
        <dbReference type="ARBA" id="ARBA00022574"/>
    </source>
</evidence>
<sequence>MDASFYRYALHGIEVSYACLRFVICSDKRKAPTVVDLTADSDFESDDEATAAARITVVKSETPVQPSPRTSVASHVSIHAMGNSLSSSRTRPTIDPTPSRRTEATRTSSVTMKPSADRRAAASMTTSMGQRASASIGNGQAPSAMAATMLEDMEAKRSAKRRKLSTKNGKPLVPNSLPVLVPAHSGATQYSKPGAPAPTPAGASPTVAAPTCLRAKLNSTNAAPSVSFMNTALKPSASSIPVLDNMPALAARPLFIGRLSHANTATGLLSPGLTSPESVSARVLDSDPLESMEAEVSERKSSIPLESEKQRSSGRSNSEEVLESGYNYPASTPTNAVDTRPTPRQLFPRKPTPATESTEHDDGDSVIDDLPLRRSTPREIQQTPSTSGSSGQAVSPASTPNKRGRPPGSSFRSAMDESDQLIIFLKEVKRLKWTEITKEYLRDYPQSNYGRIQSRYSSVLNKRDRRGDPTTLVLPSRFAAEANIDWASVHANTAPPRVKKEAADLGVKKPRAVPRAVQQIRDDTDSSSGESAPQRHRSRRAAPVDYTWPRLRTVKGGFEELPGAEVSAPRPRSKFEGHSRSESPVDKTPIIAGRNRTLSSKLLDPDFSNQDSKLGLELQRSLRSAQQERTPYLSSSQRRAMHENPGEWIWDQSSIQDWQGAILHVDLSPAELQTVEKVVAKFVSSGRQTRHSKHRRHLRAILKNLTEPKLKQLAHEINRHLRSRDIRSIKYFLEDAAAGQFKNQLIDTLGPKSTWTGASSDIHTVAWSPDGQYFAAGAVAVTDSDSMQYNRPNVLMYGDAINSNIHELGKHFIRRPRTENGANSSHAMYVSQDPKLFTTVSSVGFSPSGQIMYSAGYDNSVCIWDVSAGSQQPYMVRELQHKAPIDVLAVNPAFGGMIATGTKRTTDKSIKLVKFTEEALYDEPWEHTKSNFASTKAVSRPDLKMSANALRFDLTGKFLLAGFGANMREDSGFDTSGDICLWDVQSESPLSLHGSSRNVFDLTFNPRSGYHGLFFAVGCVANGMVNRGTRSVVRFYSPQKDYKFTCPLELECKALDMNDVVWCPYDENLFAAGCTDGRSYLWDIRRPHQPLCILGHGSSLMPLQEGVPHERTDTGVRFLSWGQNVRRLYSGSSDGTVKVWDVMQSPEDMFIKDLITTDSGIMSGVFTSDYNKLVLGEVNGTVNVLEVGRDDIALKHADRLAYHPYIDGDDHAADSDMIVDKALPEPADATAAEAHLWLETGQLRLAPMGGLPKQQVIQGPNYGGPFDRGDDIYTQSLREEAFQFQQAMAIPKVPQCNLSGCADNINTMTYEDVGDSGRSADRIPDELRRQWLDETPRVVPGKANSCAGEWEIGALGYDCSQQTEIINSNLHVTGLEKYGKESYLERLEEADTTFGDEINALTDYYLGLAIDRPESPPL</sequence>
<feature type="region of interest" description="Disordered" evidence="5">
    <location>
        <begin position="559"/>
        <end position="587"/>
    </location>
</feature>
<evidence type="ECO:0000256" key="3">
    <source>
        <dbReference type="ARBA" id="ARBA00022737"/>
    </source>
</evidence>
<dbReference type="PROSITE" id="PS50294">
    <property type="entry name" value="WD_REPEATS_REGION"/>
    <property type="match status" value="1"/>
</dbReference>
<keyword evidence="7" id="KW-1185">Reference proteome</keyword>
<dbReference type="InterPro" id="IPR037588">
    <property type="entry name" value="MLST8"/>
</dbReference>
<protein>
    <recommendedName>
        <fullName evidence="8">WD40 repeat-like protein</fullName>
    </recommendedName>
</protein>
<evidence type="ECO:0000313" key="6">
    <source>
        <dbReference type="EMBL" id="KAJ4402385.1"/>
    </source>
</evidence>
<dbReference type="GO" id="GO:0032956">
    <property type="term" value="P:regulation of actin cytoskeleton organization"/>
    <property type="evidence" value="ECO:0007669"/>
    <property type="project" value="TreeGrafter"/>
</dbReference>
<evidence type="ECO:0000256" key="4">
    <source>
        <dbReference type="PROSITE-ProRule" id="PRU00221"/>
    </source>
</evidence>
<dbReference type="InterPro" id="IPR019775">
    <property type="entry name" value="WD40_repeat_CS"/>
</dbReference>
<feature type="region of interest" description="Disordered" evidence="5">
    <location>
        <begin position="81"/>
        <end position="121"/>
    </location>
</feature>
<dbReference type="InterPro" id="IPR001680">
    <property type="entry name" value="WD40_rpt"/>
</dbReference>
<dbReference type="GO" id="GO:0031931">
    <property type="term" value="C:TORC1 complex"/>
    <property type="evidence" value="ECO:0007669"/>
    <property type="project" value="InterPro"/>
</dbReference>
<dbReference type="GO" id="GO:0031929">
    <property type="term" value="P:TOR signaling"/>
    <property type="evidence" value="ECO:0007669"/>
    <property type="project" value="InterPro"/>
</dbReference>
<feature type="repeat" description="WD" evidence="4">
    <location>
        <begin position="840"/>
        <end position="874"/>
    </location>
</feature>
<dbReference type="PROSITE" id="PS00678">
    <property type="entry name" value="WD_REPEATS_1"/>
    <property type="match status" value="2"/>
</dbReference>
<accession>A0A9W8ZBG3</accession>
<dbReference type="InterPro" id="IPR015943">
    <property type="entry name" value="WD40/YVTN_repeat-like_dom_sf"/>
</dbReference>
<dbReference type="PANTHER" id="PTHR19842:SF0">
    <property type="entry name" value="TARGET OF RAPAMYCIN COMPLEX SUBUNIT LST8"/>
    <property type="match status" value="1"/>
</dbReference>
<dbReference type="PROSITE" id="PS50082">
    <property type="entry name" value="WD_REPEATS_2"/>
    <property type="match status" value="2"/>
</dbReference>
<feature type="region of interest" description="Disordered" evidence="5">
    <location>
        <begin position="288"/>
        <end position="414"/>
    </location>
</feature>
<feature type="compositionally biased region" description="Basic and acidic residues" evidence="5">
    <location>
        <begin position="573"/>
        <end position="585"/>
    </location>
</feature>
<evidence type="ECO:0008006" key="8">
    <source>
        <dbReference type="Google" id="ProtNLM"/>
    </source>
</evidence>
<feature type="region of interest" description="Disordered" evidence="5">
    <location>
        <begin position="510"/>
        <end position="544"/>
    </location>
</feature>
<dbReference type="PANTHER" id="PTHR19842">
    <property type="entry name" value="G BETA-LIKE PROTEIN GBL"/>
    <property type="match status" value="1"/>
</dbReference>
<comment type="caution">
    <text evidence="6">The sequence shown here is derived from an EMBL/GenBank/DDBJ whole genome shotgun (WGS) entry which is preliminary data.</text>
</comment>
<dbReference type="GO" id="GO:0031932">
    <property type="term" value="C:TORC2 complex"/>
    <property type="evidence" value="ECO:0007669"/>
    <property type="project" value="InterPro"/>
</dbReference>
<organism evidence="6 7">
    <name type="scientific">Didymella pomorum</name>
    <dbReference type="NCBI Taxonomy" id="749634"/>
    <lineage>
        <taxon>Eukaryota</taxon>
        <taxon>Fungi</taxon>
        <taxon>Dikarya</taxon>
        <taxon>Ascomycota</taxon>
        <taxon>Pezizomycotina</taxon>
        <taxon>Dothideomycetes</taxon>
        <taxon>Pleosporomycetidae</taxon>
        <taxon>Pleosporales</taxon>
        <taxon>Pleosporineae</taxon>
        <taxon>Didymellaceae</taxon>
        <taxon>Didymella</taxon>
    </lineage>
</organism>
<feature type="compositionally biased region" description="Basic and acidic residues" evidence="5">
    <location>
        <begin position="296"/>
        <end position="311"/>
    </location>
</feature>
<keyword evidence="2 4" id="KW-0853">WD repeat</keyword>
<dbReference type="InterPro" id="IPR036322">
    <property type="entry name" value="WD40_repeat_dom_sf"/>
</dbReference>
<comment type="similarity">
    <text evidence="1">Belongs to the WD repeat LST8 family.</text>
</comment>
<dbReference type="OrthoDB" id="10248252at2759"/>
<name>A0A9W8ZBG3_9PLEO</name>
<feature type="repeat" description="WD" evidence="4">
    <location>
        <begin position="1116"/>
        <end position="1142"/>
    </location>
</feature>
<dbReference type="SUPFAM" id="SSF50978">
    <property type="entry name" value="WD40 repeat-like"/>
    <property type="match status" value="1"/>
</dbReference>
<gene>
    <name evidence="6" type="ORF">N0V91_007250</name>
</gene>
<proteinExistence type="inferred from homology"/>
<keyword evidence="3" id="KW-0677">Repeat</keyword>